<feature type="compositionally biased region" description="Basic and acidic residues" evidence="1">
    <location>
        <begin position="303"/>
        <end position="314"/>
    </location>
</feature>
<feature type="region of interest" description="Disordered" evidence="1">
    <location>
        <begin position="277"/>
        <end position="314"/>
    </location>
</feature>
<dbReference type="Proteomes" id="UP000265515">
    <property type="component" value="Unassembled WGS sequence"/>
</dbReference>
<protein>
    <submittedName>
        <fullName evidence="2">Uncharacterized protein</fullName>
    </submittedName>
</protein>
<proteinExistence type="predicted"/>
<feature type="compositionally biased region" description="Basic and acidic residues" evidence="1">
    <location>
        <begin position="386"/>
        <end position="409"/>
    </location>
</feature>
<feature type="compositionally biased region" description="Basic and acidic residues" evidence="1">
    <location>
        <begin position="486"/>
        <end position="528"/>
    </location>
</feature>
<comment type="caution">
    <text evidence="2">The sequence shown here is derived from an EMBL/GenBank/DDBJ whole genome shotgun (WGS) entry which is preliminary data.</text>
</comment>
<gene>
    <name evidence="2" type="ORF">CBR_g34992</name>
</gene>
<organism evidence="2 3">
    <name type="scientific">Chara braunii</name>
    <name type="common">Braun's stonewort</name>
    <dbReference type="NCBI Taxonomy" id="69332"/>
    <lineage>
        <taxon>Eukaryota</taxon>
        <taxon>Viridiplantae</taxon>
        <taxon>Streptophyta</taxon>
        <taxon>Charophyceae</taxon>
        <taxon>Charales</taxon>
        <taxon>Characeae</taxon>
        <taxon>Chara</taxon>
    </lineage>
</organism>
<reference evidence="2 3" key="1">
    <citation type="journal article" date="2018" name="Cell">
        <title>The Chara Genome: Secondary Complexity and Implications for Plant Terrestrialization.</title>
        <authorList>
            <person name="Nishiyama T."/>
            <person name="Sakayama H."/>
            <person name="Vries J.D."/>
            <person name="Buschmann H."/>
            <person name="Saint-Marcoux D."/>
            <person name="Ullrich K.K."/>
            <person name="Haas F.B."/>
            <person name="Vanderstraeten L."/>
            <person name="Becker D."/>
            <person name="Lang D."/>
            <person name="Vosolsobe S."/>
            <person name="Rombauts S."/>
            <person name="Wilhelmsson P.K.I."/>
            <person name="Janitza P."/>
            <person name="Kern R."/>
            <person name="Heyl A."/>
            <person name="Rumpler F."/>
            <person name="Villalobos L.I.A.C."/>
            <person name="Clay J.M."/>
            <person name="Skokan R."/>
            <person name="Toyoda A."/>
            <person name="Suzuki Y."/>
            <person name="Kagoshima H."/>
            <person name="Schijlen E."/>
            <person name="Tajeshwar N."/>
            <person name="Catarino B."/>
            <person name="Hetherington A.J."/>
            <person name="Saltykova A."/>
            <person name="Bonnot C."/>
            <person name="Breuninger H."/>
            <person name="Symeonidi A."/>
            <person name="Radhakrishnan G.V."/>
            <person name="Van Nieuwerburgh F."/>
            <person name="Deforce D."/>
            <person name="Chang C."/>
            <person name="Karol K.G."/>
            <person name="Hedrich R."/>
            <person name="Ulvskov P."/>
            <person name="Glockner G."/>
            <person name="Delwiche C.F."/>
            <person name="Petrasek J."/>
            <person name="Van de Peer Y."/>
            <person name="Friml J."/>
            <person name="Beilby M."/>
            <person name="Dolan L."/>
            <person name="Kohara Y."/>
            <person name="Sugano S."/>
            <person name="Fujiyama A."/>
            <person name="Delaux P.-M."/>
            <person name="Quint M."/>
            <person name="TheiBen G."/>
            <person name="Hagemann M."/>
            <person name="Harholt J."/>
            <person name="Dunand C."/>
            <person name="Zachgo S."/>
            <person name="Langdale J."/>
            <person name="Maumus F."/>
            <person name="Straeten D.V.D."/>
            <person name="Gould S.B."/>
            <person name="Rensing S.A."/>
        </authorList>
    </citation>
    <scope>NUCLEOTIDE SEQUENCE [LARGE SCALE GENOMIC DNA]</scope>
    <source>
        <strain evidence="2 3">S276</strain>
    </source>
</reference>
<name>A0A388LK66_CHABU</name>
<accession>A0A388LK66</accession>
<evidence type="ECO:0000256" key="1">
    <source>
        <dbReference type="SAM" id="MobiDB-lite"/>
    </source>
</evidence>
<feature type="compositionally biased region" description="Acidic residues" evidence="1">
    <location>
        <begin position="130"/>
        <end position="145"/>
    </location>
</feature>
<evidence type="ECO:0000313" key="3">
    <source>
        <dbReference type="Proteomes" id="UP000265515"/>
    </source>
</evidence>
<feature type="region of interest" description="Disordered" evidence="1">
    <location>
        <begin position="370"/>
        <end position="528"/>
    </location>
</feature>
<feature type="compositionally biased region" description="Pro residues" evidence="1">
    <location>
        <begin position="468"/>
        <end position="484"/>
    </location>
</feature>
<evidence type="ECO:0000313" key="2">
    <source>
        <dbReference type="EMBL" id="GBG82622.1"/>
    </source>
</evidence>
<feature type="region of interest" description="Disordered" evidence="1">
    <location>
        <begin position="98"/>
        <end position="145"/>
    </location>
</feature>
<feature type="compositionally biased region" description="Basic and acidic residues" evidence="1">
    <location>
        <begin position="277"/>
        <end position="292"/>
    </location>
</feature>
<dbReference type="AlphaFoldDB" id="A0A388LK66"/>
<keyword evidence="3" id="KW-1185">Reference proteome</keyword>
<sequence length="528" mass="60515">MQTKYRLGDGLLTTSDLEAMNKDDFTTVGAFVQEFKKKERKVHGISEEDQCTIFLWLLTASEAAELTSHGRGNEKLTWATIDKGVAEGSMEEVEQYEMRLQRRKRKERDATASGTPRGNFDQIDSLNPAENEDVVQESQDDEFEEGEIKEAFRAEEYDGIHLKLRLLLSLRGAGRFIELIAQIRSGARTWPKVEARMQELRPSPVGPDGRPIRLEIGNVEDFIPAFEQFMHGQGILRDEWARTLPLWTKKTERLLVMQVKDMVRDWESCRAHLREKFDDQSHLSPESRDSRGARGRGTLSLERPGHLEGDERHSPDERRSWCLRLRDEGLILSAGWGQWCFITSPREEMPLSGEPLQKLEAHLDVSQWIVPPMSERRDEPEEEVPREEAQDPEREVRPSTERGHVIEEMKEVEEDTPPHTPAVGLRLGSALEGAHDREEESRQKEIPLPPPEMVPSPGVRVEMEEPVPMEPPQEEPVPMEPPQEPRQAEREMGAKGSGRADHRTRERVPAGETTEEKRVRVGKRLEKI</sequence>
<dbReference type="Gramene" id="GBG82622">
    <property type="protein sequence ID" value="GBG82622"/>
    <property type="gene ID" value="CBR_g34992"/>
</dbReference>
<dbReference type="EMBL" id="BFEA01000412">
    <property type="protein sequence ID" value="GBG82622.1"/>
    <property type="molecule type" value="Genomic_DNA"/>
</dbReference>
<feature type="compositionally biased region" description="Basic and acidic residues" evidence="1">
    <location>
        <begin position="433"/>
        <end position="445"/>
    </location>
</feature>